<accession>V6LZG4</accession>
<evidence type="ECO:0000256" key="2">
    <source>
        <dbReference type="SAM" id="MobiDB-lite"/>
    </source>
</evidence>
<proteinExistence type="predicted"/>
<keyword evidence="5" id="KW-1185">Reference proteome</keyword>
<evidence type="ECO:0000313" key="3">
    <source>
        <dbReference type="EMBL" id="EST46214.1"/>
    </source>
</evidence>
<dbReference type="Proteomes" id="UP000018208">
    <property type="component" value="Unassembled WGS sequence"/>
</dbReference>
<name>V6LZG4_9EUKA</name>
<feature type="coiled-coil region" evidence="1">
    <location>
        <begin position="270"/>
        <end position="322"/>
    </location>
</feature>
<sequence length="523" mass="61390">MSKILQRKIPIQKEELSQIVSKQDLLKQNKVQKPKLVNNLQDRPDFDCVPTKVIKPPQTRTGLKPVVSFDAPKPRTLGTQELKTYYQKKPIIEKVPDQAPCQRTKQIDYTKKLINHNIQIPNVSPPSKIFSFDHNESDQSQNISQQQYPSQFQQPSSTYDEPSPLRPSPQFLDVSINKVQLRTQIFCSTCSNDLTDLPQENIIKLAGKIMCLLCVQKEQQSLKDLQIQLLQAKKIRNEQVQLEQIETAQTKIQDKQDSILDKNEVQKIDQNQVQQQLQNHNIESQQLSLQQKIIQDQQQQLLQQQKQQIYYQQQQINEQQRQEIISQQTSIQKQYPFVVERVKCPCCDDIIETRIVGNNIFKININTETGKETELDKFKDWNEVMEKNQQFQQQKQTYTNNFTQKNSFQQFSSDTKDSSLQQIQQNNQPQPIQIEQVLQHPLKVEKCQAQNLSKKQKLQKLRDLDDKLAIVQYKQNVLNSEVIPNKLIEINPDLHYDKFIPTLKKENLFQDENDEQLNLTFRY</sequence>
<feature type="compositionally biased region" description="Low complexity" evidence="2">
    <location>
        <begin position="138"/>
        <end position="157"/>
    </location>
</feature>
<dbReference type="EMBL" id="KI546083">
    <property type="protein sequence ID" value="EST46214.1"/>
    <property type="molecule type" value="Genomic_DNA"/>
</dbReference>
<protein>
    <submittedName>
        <fullName evidence="3">Uncharacterized protein</fullName>
    </submittedName>
</protein>
<dbReference type="EMBL" id="AUWU02000004">
    <property type="protein sequence ID" value="KAH0573542.1"/>
    <property type="molecule type" value="Genomic_DNA"/>
</dbReference>
<dbReference type="AlphaFoldDB" id="V6LZG4"/>
<reference evidence="4" key="2">
    <citation type="submission" date="2020-12" db="EMBL/GenBank/DDBJ databases">
        <title>New Spironucleus salmonicida genome in near-complete chromosomes.</title>
        <authorList>
            <person name="Xu F."/>
            <person name="Kurt Z."/>
            <person name="Jimenez-Gonzalez A."/>
            <person name="Astvaldsson A."/>
            <person name="Andersson J.O."/>
            <person name="Svard S.G."/>
        </authorList>
    </citation>
    <scope>NUCLEOTIDE SEQUENCE</scope>
    <source>
        <strain evidence="4">ATCC 50377</strain>
    </source>
</reference>
<organism evidence="3">
    <name type="scientific">Spironucleus salmonicida</name>
    <dbReference type="NCBI Taxonomy" id="348837"/>
    <lineage>
        <taxon>Eukaryota</taxon>
        <taxon>Metamonada</taxon>
        <taxon>Diplomonadida</taxon>
        <taxon>Hexamitidae</taxon>
        <taxon>Hexamitinae</taxon>
        <taxon>Spironucleus</taxon>
    </lineage>
</organism>
<dbReference type="VEuPathDB" id="GiardiaDB:SS50377_23476"/>
<evidence type="ECO:0000256" key="1">
    <source>
        <dbReference type="SAM" id="Coils"/>
    </source>
</evidence>
<gene>
    <name evidence="3" type="ORF">SS50377_13809</name>
    <name evidence="4" type="ORF">SS50377_23476</name>
</gene>
<reference evidence="3 4" key="1">
    <citation type="journal article" date="2014" name="PLoS Genet.">
        <title>The Genome of Spironucleus salmonicida Highlights a Fish Pathogen Adapted to Fluctuating Environments.</title>
        <authorList>
            <person name="Xu F."/>
            <person name="Jerlstrom-Hultqvist J."/>
            <person name="Einarsson E."/>
            <person name="Astvaldsson A."/>
            <person name="Svard S.G."/>
            <person name="Andersson J.O."/>
        </authorList>
    </citation>
    <scope>NUCLEOTIDE SEQUENCE</scope>
    <source>
        <strain evidence="4">ATCC 50377</strain>
    </source>
</reference>
<keyword evidence="1" id="KW-0175">Coiled coil</keyword>
<feature type="region of interest" description="Disordered" evidence="2">
    <location>
        <begin position="125"/>
        <end position="167"/>
    </location>
</feature>
<evidence type="ECO:0000313" key="5">
    <source>
        <dbReference type="Proteomes" id="UP000018208"/>
    </source>
</evidence>
<evidence type="ECO:0000313" key="4">
    <source>
        <dbReference type="EMBL" id="KAH0573542.1"/>
    </source>
</evidence>